<dbReference type="EMBL" id="AERO01000056">
    <property type="protein sequence ID" value="EFW61195.1"/>
    <property type="molecule type" value="Genomic_DNA"/>
</dbReference>
<reference evidence="1 2" key="1">
    <citation type="submission" date="2011-01" db="EMBL/GenBank/DDBJ databases">
        <title>Shigella flexneri CDC 796-83 whole genome shotgun sequencing project.</title>
        <authorList>
            <person name="Mane S.P."/>
            <person name="Sobral B.W."/>
            <person name="Cebula T."/>
            <person name="Chertkov O."/>
            <person name="Munk A.C."/>
            <person name="Tapia R."/>
            <person name="Green L."/>
            <person name="Rogers Y."/>
            <person name="Detter J.C."/>
            <person name="Bruce D."/>
            <person name="Brettin T.S."/>
        </authorList>
    </citation>
    <scope>NUCLEOTIDE SEQUENCE [LARGE SCALE GENOMIC DNA]</scope>
    <source>
        <strain evidence="1 2">CDC 796-83</strain>
    </source>
</reference>
<proteinExistence type="predicted"/>
<gene>
    <name evidence="1" type="ORF">SGF_01268</name>
</gene>
<evidence type="ECO:0000313" key="2">
    <source>
        <dbReference type="Proteomes" id="UP000003302"/>
    </source>
</evidence>
<protein>
    <submittedName>
        <fullName evidence="1">Uncharacterized protein</fullName>
    </submittedName>
</protein>
<accession>A0A6N3QRU1</accession>
<sequence length="54" mass="5972">MRDKKLFGGNYFPAAGSDIFENNTLRNSSLHLLFQPLSPSHKRSLNHGSLTAAN</sequence>
<comment type="caution">
    <text evidence="1">The sequence shown here is derived from an EMBL/GenBank/DDBJ whole genome shotgun (WGS) entry which is preliminary data.</text>
</comment>
<dbReference type="AlphaFoldDB" id="A0A6N3QRU1"/>
<name>A0A6N3QRU1_SHIFL</name>
<organism evidence="1 2">
    <name type="scientific">Shigella flexneri CDC 796-83</name>
    <dbReference type="NCBI Taxonomy" id="945360"/>
    <lineage>
        <taxon>Bacteria</taxon>
        <taxon>Pseudomonadati</taxon>
        <taxon>Pseudomonadota</taxon>
        <taxon>Gammaproteobacteria</taxon>
        <taxon>Enterobacterales</taxon>
        <taxon>Enterobacteriaceae</taxon>
        <taxon>Shigella</taxon>
    </lineage>
</organism>
<evidence type="ECO:0000313" key="1">
    <source>
        <dbReference type="EMBL" id="EFW61195.1"/>
    </source>
</evidence>
<dbReference type="Proteomes" id="UP000003302">
    <property type="component" value="Unassembled WGS sequence"/>
</dbReference>